<dbReference type="Pfam" id="PF02892">
    <property type="entry name" value="zf-BED"/>
    <property type="match status" value="1"/>
</dbReference>
<keyword evidence="3" id="KW-0862">Zinc</keyword>
<dbReference type="Proteomes" id="UP000288805">
    <property type="component" value="Unassembled WGS sequence"/>
</dbReference>
<reference evidence="6 7" key="1">
    <citation type="journal article" date="2018" name="PLoS Genet.">
        <title>Population sequencing reveals clonal diversity and ancestral inbreeding in the grapevine cultivar Chardonnay.</title>
        <authorList>
            <person name="Roach M.J."/>
            <person name="Johnson D.L."/>
            <person name="Bohlmann J."/>
            <person name="van Vuuren H.J."/>
            <person name="Jones S.J."/>
            <person name="Pretorius I.S."/>
            <person name="Schmidt S.A."/>
            <person name="Borneman A.R."/>
        </authorList>
    </citation>
    <scope>NUCLEOTIDE SEQUENCE [LARGE SCALE GENOMIC DNA]</scope>
    <source>
        <strain evidence="7">cv. Chardonnay</strain>
        <tissue evidence="6">Leaf</tissue>
    </source>
</reference>
<gene>
    <name evidence="6" type="ORF">CK203_112901</name>
</gene>
<evidence type="ECO:0000313" key="7">
    <source>
        <dbReference type="Proteomes" id="UP000288805"/>
    </source>
</evidence>
<dbReference type="GO" id="GO:0008270">
    <property type="term" value="F:zinc ion binding"/>
    <property type="evidence" value="ECO:0007669"/>
    <property type="project" value="UniProtKB-KW"/>
</dbReference>
<protein>
    <recommendedName>
        <fullName evidence="5">BED-type domain-containing protein</fullName>
    </recommendedName>
</protein>
<evidence type="ECO:0000256" key="3">
    <source>
        <dbReference type="ARBA" id="ARBA00022833"/>
    </source>
</evidence>
<feature type="region of interest" description="Disordered" evidence="4">
    <location>
        <begin position="1"/>
        <end position="27"/>
    </location>
</feature>
<accession>A0A438EC27</accession>
<comment type="caution">
    <text evidence="6">The sequence shown here is derived from an EMBL/GenBank/DDBJ whole genome shotgun (WGS) entry which is preliminary data.</text>
</comment>
<sequence>MESNLTPFSGQDSTTNSQSTRSKTNPVWEHVSEERYANGRKVITCLYCKKITKDRGIHRMKQHLAGVKEDIGDMAEGEEEVQEMQRPMEASSGKRKKINSG</sequence>
<keyword evidence="1" id="KW-0479">Metal-binding</keyword>
<evidence type="ECO:0000256" key="2">
    <source>
        <dbReference type="ARBA" id="ARBA00022771"/>
    </source>
</evidence>
<feature type="region of interest" description="Disordered" evidence="4">
    <location>
        <begin position="79"/>
        <end position="101"/>
    </location>
</feature>
<feature type="compositionally biased region" description="Polar residues" evidence="4">
    <location>
        <begin position="1"/>
        <end position="25"/>
    </location>
</feature>
<name>A0A438EC27_VITVI</name>
<evidence type="ECO:0000313" key="6">
    <source>
        <dbReference type="EMBL" id="RVW45376.1"/>
    </source>
</evidence>
<evidence type="ECO:0000256" key="1">
    <source>
        <dbReference type="ARBA" id="ARBA00022723"/>
    </source>
</evidence>
<keyword evidence="2" id="KW-0863">Zinc-finger</keyword>
<organism evidence="6 7">
    <name type="scientific">Vitis vinifera</name>
    <name type="common">Grape</name>
    <dbReference type="NCBI Taxonomy" id="29760"/>
    <lineage>
        <taxon>Eukaryota</taxon>
        <taxon>Viridiplantae</taxon>
        <taxon>Streptophyta</taxon>
        <taxon>Embryophyta</taxon>
        <taxon>Tracheophyta</taxon>
        <taxon>Spermatophyta</taxon>
        <taxon>Magnoliopsida</taxon>
        <taxon>eudicotyledons</taxon>
        <taxon>Gunneridae</taxon>
        <taxon>Pentapetalae</taxon>
        <taxon>rosids</taxon>
        <taxon>Vitales</taxon>
        <taxon>Vitaceae</taxon>
        <taxon>Viteae</taxon>
        <taxon>Vitis</taxon>
    </lineage>
</organism>
<dbReference type="AlphaFoldDB" id="A0A438EC27"/>
<proteinExistence type="predicted"/>
<evidence type="ECO:0000256" key="4">
    <source>
        <dbReference type="SAM" id="MobiDB-lite"/>
    </source>
</evidence>
<dbReference type="EMBL" id="QGNW01001330">
    <property type="protein sequence ID" value="RVW45376.1"/>
    <property type="molecule type" value="Genomic_DNA"/>
</dbReference>
<feature type="domain" description="BED-type" evidence="5">
    <location>
        <begin position="26"/>
        <end position="64"/>
    </location>
</feature>
<evidence type="ECO:0000259" key="5">
    <source>
        <dbReference type="Pfam" id="PF02892"/>
    </source>
</evidence>
<dbReference type="GO" id="GO:0003677">
    <property type="term" value="F:DNA binding"/>
    <property type="evidence" value="ECO:0007669"/>
    <property type="project" value="InterPro"/>
</dbReference>
<dbReference type="InterPro" id="IPR003656">
    <property type="entry name" value="Znf_BED"/>
</dbReference>